<dbReference type="SUPFAM" id="SSF49503">
    <property type="entry name" value="Cupredoxins"/>
    <property type="match status" value="1"/>
</dbReference>
<dbReference type="AlphaFoldDB" id="A0A1G2B259"/>
<dbReference type="Gene3D" id="2.60.40.420">
    <property type="entry name" value="Cupredoxins - blue copper proteins"/>
    <property type="match status" value="1"/>
</dbReference>
<reference evidence="2 3" key="1">
    <citation type="journal article" date="2016" name="Nat. Commun.">
        <title>Thousands of microbial genomes shed light on interconnected biogeochemical processes in an aquifer system.</title>
        <authorList>
            <person name="Anantharaman K."/>
            <person name="Brown C.T."/>
            <person name="Hug L.A."/>
            <person name="Sharon I."/>
            <person name="Castelle C.J."/>
            <person name="Probst A.J."/>
            <person name="Thomas B.C."/>
            <person name="Singh A."/>
            <person name="Wilkins M.J."/>
            <person name="Karaoz U."/>
            <person name="Brodie E.L."/>
            <person name="Williams K.H."/>
            <person name="Hubbard S.S."/>
            <person name="Banfield J.F."/>
        </authorList>
    </citation>
    <scope>NUCLEOTIDE SEQUENCE [LARGE SCALE GENOMIC DNA]</scope>
</reference>
<dbReference type="EMBL" id="MHKE01000017">
    <property type="protein sequence ID" value="OGY82836.1"/>
    <property type="molecule type" value="Genomic_DNA"/>
</dbReference>
<proteinExistence type="predicted"/>
<feature type="domain" description="EfeO-type cupredoxin-like" evidence="1">
    <location>
        <begin position="42"/>
        <end position="124"/>
    </location>
</feature>
<dbReference type="InterPro" id="IPR028096">
    <property type="entry name" value="EfeO_Cupredoxin"/>
</dbReference>
<name>A0A1G2B259_9BACT</name>
<evidence type="ECO:0000259" key="1">
    <source>
        <dbReference type="Pfam" id="PF13473"/>
    </source>
</evidence>
<dbReference type="Proteomes" id="UP000179164">
    <property type="component" value="Unassembled WGS sequence"/>
</dbReference>
<protein>
    <recommendedName>
        <fullName evidence="1">EfeO-type cupredoxin-like domain-containing protein</fullName>
    </recommendedName>
</protein>
<dbReference type="Pfam" id="PF13473">
    <property type="entry name" value="Cupredoxin_1"/>
    <property type="match status" value="1"/>
</dbReference>
<organism evidence="2 3">
    <name type="scientific">Candidatus Kerfeldbacteria bacterium RIFCSPLOWO2_01_FULL_48_11</name>
    <dbReference type="NCBI Taxonomy" id="1798543"/>
    <lineage>
        <taxon>Bacteria</taxon>
        <taxon>Candidatus Kerfeldiibacteriota</taxon>
    </lineage>
</organism>
<evidence type="ECO:0000313" key="2">
    <source>
        <dbReference type="EMBL" id="OGY82836.1"/>
    </source>
</evidence>
<sequence length="127" mass="13486">MIIVGLVIVIGGGIAWRLGSGLNADATVDQGDTDQDVDVVSDSVTINVASNGYSPSQVTVKQGQRVRMKLVTNNTYGCARSFTIPKLGITKNLQTTGEDTVEFVAQEKGSIVFQCSMGMFRGTINVI</sequence>
<gene>
    <name evidence="2" type="ORF">A2898_04575</name>
</gene>
<dbReference type="STRING" id="1798543.A2898_04575"/>
<accession>A0A1G2B259</accession>
<evidence type="ECO:0000313" key="3">
    <source>
        <dbReference type="Proteomes" id="UP000179164"/>
    </source>
</evidence>
<comment type="caution">
    <text evidence="2">The sequence shown here is derived from an EMBL/GenBank/DDBJ whole genome shotgun (WGS) entry which is preliminary data.</text>
</comment>
<dbReference type="InterPro" id="IPR008972">
    <property type="entry name" value="Cupredoxin"/>
</dbReference>